<name>A0ABU1VVH2_9GAMM</name>
<evidence type="ECO:0000259" key="1">
    <source>
        <dbReference type="Pfam" id="PF07603"/>
    </source>
</evidence>
<dbReference type="PANTHER" id="PTHR35812:SF1">
    <property type="entry name" value="LIPOPROTEIN"/>
    <property type="match status" value="1"/>
</dbReference>
<reference evidence="2 3" key="1">
    <citation type="submission" date="2023-07" db="EMBL/GenBank/DDBJ databases">
        <title>Sorghum-associated microbial communities from plants grown in Nebraska, USA.</title>
        <authorList>
            <person name="Schachtman D."/>
        </authorList>
    </citation>
    <scope>NUCLEOTIDE SEQUENCE [LARGE SCALE GENOMIC DNA]</scope>
    <source>
        <strain evidence="2 3">4138</strain>
    </source>
</reference>
<dbReference type="Pfam" id="PF07603">
    <property type="entry name" value="Lcl_C"/>
    <property type="match status" value="1"/>
</dbReference>
<proteinExistence type="predicted"/>
<dbReference type="EMBL" id="JAVDWR010000001">
    <property type="protein sequence ID" value="MDR7119721.1"/>
    <property type="molecule type" value="Genomic_DNA"/>
</dbReference>
<sequence length="123" mass="13823">MSRFTKSEDGKTVTDTLTGLVWSQNTVASDVTFEDAVKAVAELGEGWRLPTVDELQTIVDRTKYDPAIDTDAFPDTESDWYWTSTPWARRPESARWVVHFYNGNVNSDVIYGEACVRAVRGGQ</sequence>
<dbReference type="RefSeq" id="WP_310274490.1">
    <property type="nucleotide sequence ID" value="NZ_JAVDWR010000001.1"/>
</dbReference>
<dbReference type="Proteomes" id="UP001257909">
    <property type="component" value="Unassembled WGS sequence"/>
</dbReference>
<feature type="domain" description="Lcl C-terminal" evidence="1">
    <location>
        <begin position="11"/>
        <end position="120"/>
    </location>
</feature>
<evidence type="ECO:0000313" key="3">
    <source>
        <dbReference type="Proteomes" id="UP001257909"/>
    </source>
</evidence>
<dbReference type="InterPro" id="IPR011460">
    <property type="entry name" value="Lcl_C"/>
</dbReference>
<organism evidence="2 3">
    <name type="scientific">Rheinheimera soli</name>
    <dbReference type="NCBI Taxonomy" id="443616"/>
    <lineage>
        <taxon>Bacteria</taxon>
        <taxon>Pseudomonadati</taxon>
        <taxon>Pseudomonadota</taxon>
        <taxon>Gammaproteobacteria</taxon>
        <taxon>Chromatiales</taxon>
        <taxon>Chromatiaceae</taxon>
        <taxon>Rheinheimera</taxon>
    </lineage>
</organism>
<dbReference type="PANTHER" id="PTHR35812">
    <property type="entry name" value="LIPOPROTEIN"/>
    <property type="match status" value="1"/>
</dbReference>
<comment type="caution">
    <text evidence="2">The sequence shown here is derived from an EMBL/GenBank/DDBJ whole genome shotgun (WGS) entry which is preliminary data.</text>
</comment>
<gene>
    <name evidence="2" type="ORF">J2W69_000636</name>
</gene>
<keyword evidence="3" id="KW-1185">Reference proteome</keyword>
<protein>
    <recommendedName>
        <fullName evidence="1">Lcl C-terminal domain-containing protein</fullName>
    </recommendedName>
</protein>
<evidence type="ECO:0000313" key="2">
    <source>
        <dbReference type="EMBL" id="MDR7119721.1"/>
    </source>
</evidence>
<accession>A0ABU1VVH2</accession>